<dbReference type="PANTHER" id="PTHR45916:SF1">
    <property type="entry name" value="STRUCTURAL MAINTENANCE OF CHROMOSOMES PROTEIN 5"/>
    <property type="match status" value="1"/>
</dbReference>
<reference evidence="12" key="1">
    <citation type="submission" date="2021-01" db="EMBL/GenBank/DDBJ databases">
        <title>Metabolic potential, ecology and presence of endohyphal bacteria is reflected in genomic diversity of Mucoromycotina.</title>
        <authorList>
            <person name="Muszewska A."/>
            <person name="Okrasinska A."/>
            <person name="Steczkiewicz K."/>
            <person name="Drgas O."/>
            <person name="Orlowska M."/>
            <person name="Perlinska-Lenart U."/>
            <person name="Aleksandrzak-Piekarczyk T."/>
            <person name="Szatraj K."/>
            <person name="Zielenkiewicz U."/>
            <person name="Pilsyk S."/>
            <person name="Malc E."/>
            <person name="Mieczkowski P."/>
            <person name="Kruszewska J.S."/>
            <person name="Biernat P."/>
            <person name="Pawlowska J."/>
        </authorList>
    </citation>
    <scope>NUCLEOTIDE SEQUENCE</scope>
    <source>
        <strain evidence="12">WA0000018081</strain>
    </source>
</reference>
<dbReference type="GO" id="GO:0005634">
    <property type="term" value="C:nucleus"/>
    <property type="evidence" value="ECO:0007669"/>
    <property type="project" value="UniProtKB-SubCell"/>
</dbReference>
<feature type="coiled-coil region" evidence="10">
    <location>
        <begin position="760"/>
        <end position="801"/>
    </location>
</feature>
<keyword evidence="6" id="KW-0547">Nucleotide-binding</keyword>
<feature type="domain" description="RecF/RecN/SMC N-terminal" evidence="11">
    <location>
        <begin position="33"/>
        <end position="1012"/>
    </location>
</feature>
<evidence type="ECO:0000256" key="8">
    <source>
        <dbReference type="ARBA" id="ARBA00023054"/>
    </source>
</evidence>
<feature type="coiled-coil region" evidence="10">
    <location>
        <begin position="326"/>
        <end position="396"/>
    </location>
</feature>
<dbReference type="SUPFAM" id="SSF52540">
    <property type="entry name" value="P-loop containing nucleoside triphosphate hydrolases"/>
    <property type="match status" value="1"/>
</dbReference>
<dbReference type="PANTHER" id="PTHR45916">
    <property type="entry name" value="STRUCTURAL MAINTENANCE OF CHROMOSOMES PROTEIN 5"/>
    <property type="match status" value="1"/>
</dbReference>
<dbReference type="Pfam" id="PF02463">
    <property type="entry name" value="SMC_N"/>
    <property type="match status" value="1"/>
</dbReference>
<comment type="caution">
    <text evidence="12">The sequence shown here is derived from an EMBL/GenBank/DDBJ whole genome shotgun (WGS) entry which is preliminary data.</text>
</comment>
<evidence type="ECO:0000256" key="7">
    <source>
        <dbReference type="ARBA" id="ARBA00022840"/>
    </source>
</evidence>
<dbReference type="FunFam" id="3.40.50.300:FF:001301">
    <property type="entry name" value="Structural maintenance of chromosomes 5"/>
    <property type="match status" value="1"/>
</dbReference>
<dbReference type="Gene3D" id="1.10.287.1490">
    <property type="match status" value="1"/>
</dbReference>
<dbReference type="EMBL" id="JAEPRE010000066">
    <property type="protein sequence ID" value="KAG2233914.1"/>
    <property type="molecule type" value="Genomic_DNA"/>
</dbReference>
<evidence type="ECO:0000256" key="10">
    <source>
        <dbReference type="SAM" id="Coils"/>
    </source>
</evidence>
<proteinExistence type="inferred from homology"/>
<evidence type="ECO:0000256" key="4">
    <source>
        <dbReference type="ARBA" id="ARBA00018687"/>
    </source>
</evidence>
<evidence type="ECO:0000259" key="11">
    <source>
        <dbReference type="Pfam" id="PF02463"/>
    </source>
</evidence>
<dbReference type="Proteomes" id="UP000613177">
    <property type="component" value="Unassembled WGS sequence"/>
</dbReference>
<comment type="similarity">
    <text evidence="3">Belongs to the SMC family. SMC5 subfamily.</text>
</comment>
<sequence>MSRERNFDDDEPEYSQSSSKRSRTLFSFVQGSIVKITLTNFVTYDYCEIMPGPQMNMIIGPNGTGKSTIVCAIALGLGGSPALLGRAKNIAEFVKTGADEATISIELKMVETRNVVIQRTFKKVDNTNTWRKNGRTTSLKDILTTVRDLNIQVDNLCQFLPQDRVSEFAELSPSQLLERTQAAAGESDLHDMQKKLMEWREKEKIFEKAQHSDLDHLKTLQIHNAESERDVLRMQQRTDILNNISLLEAQIPLIKYSEAKADVDKIKDQVNQEKELVQKVKTELAPTQSLIKECETEARKVAKKFTDENFKFKEQDRRVKSISTEIQAARESIKATKASIASTKERIPTEQRKIENIKAQIQKLEDAVRDPPSTDYSQFEDAITELNRETSDLHNESITLNQRLRETGFIFNPFVFYVITNTYSRLQEIDNARHVRLNKLRSRYPDVFKAYEYCKNNPDKFIGRIHGPVVLVVNVKDVRYASMVEQILGGAASSHLRRLKVNVTWPDVSDDVLRTPTSEADLQAKLKMDHYAINLLEGDPHVIRYLAKESKLNMIPLALKHSREEEIVNSGLFRKFCVGPTYYNVKISDYGRKSKQTSTTPLRNAEYFGDSVDREAKAALTEEYRNIEGSLQQAEVVIKEYNLEYEKIKRKIEECKHKKEDLVAQKRDVQREAQDFTKKVHALKRTKIDLEESKKKPQIMLEKIKELEEKVGEIIADEEKLVQDYITALKKFVEFYENRNVYDLQKIYATEKYTTINNYCKEQVKVLQEAENALISAKRQLQLAQRQAQNYMQECEQAGNNLSEELHVQFQEILREWKAKGTAETLESLEQRIAVDKDRVAAIRFANPNAMKNYEDRKLQIENLEQKIEKNKMDIMDCKHEIAELRGVWEPRVERLIARISEKFSEAFTRINLNGEIQIDKHEDFDKWGINILVKFRKNENLQLLTGQRQSGGERSVTTVLYLMSLQNLAKSPFRVVDEINQGMDPRNERMIHEQIVLGASKPGTSQYFLITPKLLPNLFYNERMRVLCIYNSEWLPTKIKPLSHYLELAQTNGAA</sequence>
<evidence type="ECO:0000256" key="9">
    <source>
        <dbReference type="ARBA" id="ARBA00023242"/>
    </source>
</evidence>
<keyword evidence="5" id="KW-0158">Chromosome</keyword>
<accession>A0A8H7SQU0</accession>
<feature type="coiled-coil region" evidence="10">
    <location>
        <begin position="847"/>
        <end position="881"/>
    </location>
</feature>
<evidence type="ECO:0000313" key="12">
    <source>
        <dbReference type="EMBL" id="KAG2233914.1"/>
    </source>
</evidence>
<dbReference type="GO" id="GO:0003697">
    <property type="term" value="F:single-stranded DNA binding"/>
    <property type="evidence" value="ECO:0007669"/>
    <property type="project" value="TreeGrafter"/>
</dbReference>
<evidence type="ECO:0000256" key="6">
    <source>
        <dbReference type="ARBA" id="ARBA00022741"/>
    </source>
</evidence>
<evidence type="ECO:0000256" key="5">
    <source>
        <dbReference type="ARBA" id="ARBA00022454"/>
    </source>
</evidence>
<dbReference type="AlphaFoldDB" id="A0A8H7SQU0"/>
<gene>
    <name evidence="12" type="ORF">INT48_004402</name>
</gene>
<dbReference type="GO" id="GO:0000724">
    <property type="term" value="P:double-strand break repair via homologous recombination"/>
    <property type="evidence" value="ECO:0007669"/>
    <property type="project" value="TreeGrafter"/>
</dbReference>
<feature type="coiled-coil region" evidence="10">
    <location>
        <begin position="256"/>
        <end position="283"/>
    </location>
</feature>
<dbReference type="GO" id="GO:0030915">
    <property type="term" value="C:Smc5-Smc6 complex"/>
    <property type="evidence" value="ECO:0007669"/>
    <property type="project" value="TreeGrafter"/>
</dbReference>
<evidence type="ECO:0000313" key="13">
    <source>
        <dbReference type="Proteomes" id="UP000613177"/>
    </source>
</evidence>
<evidence type="ECO:0000256" key="3">
    <source>
        <dbReference type="ARBA" id="ARBA00010171"/>
    </source>
</evidence>
<keyword evidence="8 10" id="KW-0175">Coiled coil</keyword>
<organism evidence="12 13">
    <name type="scientific">Thamnidium elegans</name>
    <dbReference type="NCBI Taxonomy" id="101142"/>
    <lineage>
        <taxon>Eukaryota</taxon>
        <taxon>Fungi</taxon>
        <taxon>Fungi incertae sedis</taxon>
        <taxon>Mucoromycota</taxon>
        <taxon>Mucoromycotina</taxon>
        <taxon>Mucoromycetes</taxon>
        <taxon>Mucorales</taxon>
        <taxon>Mucorineae</taxon>
        <taxon>Mucoraceae</taxon>
        <taxon>Thamnidium</taxon>
    </lineage>
</organism>
<keyword evidence="9" id="KW-0539">Nucleus</keyword>
<evidence type="ECO:0000256" key="1">
    <source>
        <dbReference type="ARBA" id="ARBA00004123"/>
    </source>
</evidence>
<dbReference type="GO" id="GO:0005524">
    <property type="term" value="F:ATP binding"/>
    <property type="evidence" value="ECO:0007669"/>
    <property type="project" value="UniProtKB-KW"/>
</dbReference>
<keyword evidence="13" id="KW-1185">Reference proteome</keyword>
<protein>
    <recommendedName>
        <fullName evidence="4">Structural maintenance of chromosomes protein 5</fullName>
    </recommendedName>
</protein>
<evidence type="ECO:0000256" key="2">
    <source>
        <dbReference type="ARBA" id="ARBA00004286"/>
    </source>
</evidence>
<feature type="coiled-coil region" evidence="10">
    <location>
        <begin position="617"/>
        <end position="724"/>
    </location>
</feature>
<dbReference type="Gene3D" id="3.40.50.300">
    <property type="entry name" value="P-loop containing nucleotide triphosphate hydrolases"/>
    <property type="match status" value="2"/>
</dbReference>
<dbReference type="InterPro" id="IPR027417">
    <property type="entry name" value="P-loop_NTPase"/>
</dbReference>
<name>A0A8H7SQU0_9FUNG</name>
<comment type="subcellular location">
    <subcellularLocation>
        <location evidence="2">Chromosome</location>
    </subcellularLocation>
    <subcellularLocation>
        <location evidence="1">Nucleus</location>
    </subcellularLocation>
</comment>
<keyword evidence="7" id="KW-0067">ATP-binding</keyword>
<dbReference type="InterPro" id="IPR003395">
    <property type="entry name" value="RecF/RecN/SMC_N"/>
</dbReference>